<sequence>MRRSQGVTRIEKADDDVTLVAAVLVPVDMATRRGDCNEEGRQQSYYSGTIIVEKVCNGEDILWSDVWLDSSTIMVGLFSRFSVSRNAHRRSQSALDEREVVAPDTVSAESTSVTGVMSTSHHGIEVAVEFKPVEHPTEPLDTDQPIQCPLPEPSILNDGRIWKERVSAGVQRRDLPVMQEEAGGPPGPETPRTKSRPRTNRMILPSISAPEHNILKLLEESGM</sequence>
<organism evidence="2 3">
    <name type="scientific">Tagetes erecta</name>
    <name type="common">African marigold</name>
    <dbReference type="NCBI Taxonomy" id="13708"/>
    <lineage>
        <taxon>Eukaryota</taxon>
        <taxon>Viridiplantae</taxon>
        <taxon>Streptophyta</taxon>
        <taxon>Embryophyta</taxon>
        <taxon>Tracheophyta</taxon>
        <taxon>Spermatophyta</taxon>
        <taxon>Magnoliopsida</taxon>
        <taxon>eudicotyledons</taxon>
        <taxon>Gunneridae</taxon>
        <taxon>Pentapetalae</taxon>
        <taxon>asterids</taxon>
        <taxon>campanulids</taxon>
        <taxon>Asterales</taxon>
        <taxon>Asteraceae</taxon>
        <taxon>Asteroideae</taxon>
        <taxon>Heliantheae alliance</taxon>
        <taxon>Tageteae</taxon>
        <taxon>Tagetes</taxon>
    </lineage>
</organism>
<protein>
    <submittedName>
        <fullName evidence="2">Uncharacterized protein</fullName>
    </submittedName>
</protein>
<dbReference type="AlphaFoldDB" id="A0AAD8NQR2"/>
<comment type="caution">
    <text evidence="2">The sequence shown here is derived from an EMBL/GenBank/DDBJ whole genome shotgun (WGS) entry which is preliminary data.</text>
</comment>
<evidence type="ECO:0000313" key="3">
    <source>
        <dbReference type="Proteomes" id="UP001229421"/>
    </source>
</evidence>
<reference evidence="2" key="1">
    <citation type="journal article" date="2023" name="bioRxiv">
        <title>Improved chromosome-level genome assembly for marigold (Tagetes erecta).</title>
        <authorList>
            <person name="Jiang F."/>
            <person name="Yuan L."/>
            <person name="Wang S."/>
            <person name="Wang H."/>
            <person name="Xu D."/>
            <person name="Wang A."/>
            <person name="Fan W."/>
        </authorList>
    </citation>
    <scope>NUCLEOTIDE SEQUENCE</scope>
    <source>
        <strain evidence="2">WSJ</strain>
        <tissue evidence="2">Leaf</tissue>
    </source>
</reference>
<accession>A0AAD8NQR2</accession>
<proteinExistence type="predicted"/>
<name>A0AAD8NQR2_TARER</name>
<feature type="region of interest" description="Disordered" evidence="1">
    <location>
        <begin position="171"/>
        <end position="201"/>
    </location>
</feature>
<dbReference type="EMBL" id="JAUHHV010000007">
    <property type="protein sequence ID" value="KAK1417767.1"/>
    <property type="molecule type" value="Genomic_DNA"/>
</dbReference>
<evidence type="ECO:0000313" key="2">
    <source>
        <dbReference type="EMBL" id="KAK1417767.1"/>
    </source>
</evidence>
<evidence type="ECO:0000256" key="1">
    <source>
        <dbReference type="SAM" id="MobiDB-lite"/>
    </source>
</evidence>
<keyword evidence="3" id="KW-1185">Reference proteome</keyword>
<gene>
    <name evidence="2" type="ORF">QVD17_26901</name>
</gene>
<dbReference type="PANTHER" id="PTHR34196">
    <property type="entry name" value="OS02G0697700 PROTEIN"/>
    <property type="match status" value="1"/>
</dbReference>
<dbReference type="Proteomes" id="UP001229421">
    <property type="component" value="Unassembled WGS sequence"/>
</dbReference>
<dbReference type="PANTHER" id="PTHR34196:SF2">
    <property type="entry name" value="OS02G0697700 PROTEIN"/>
    <property type="match status" value="1"/>
</dbReference>